<keyword evidence="3" id="KW-1185">Reference proteome</keyword>
<sequence>MTENTNQNESAEQKKKEEHNQDISPQRDPDKNDKDAQ</sequence>
<evidence type="ECO:0000313" key="3">
    <source>
        <dbReference type="Proteomes" id="UP000823486"/>
    </source>
</evidence>
<proteinExistence type="predicted"/>
<protein>
    <recommendedName>
        <fullName evidence="4">3-methyladenine DNA glycosylase</fullName>
    </recommendedName>
</protein>
<feature type="compositionally biased region" description="Polar residues" evidence="1">
    <location>
        <begin position="1"/>
        <end position="10"/>
    </location>
</feature>
<gene>
    <name evidence="2" type="ORF">JOC77_002896</name>
</gene>
<dbReference type="Proteomes" id="UP000823486">
    <property type="component" value="Unassembled WGS sequence"/>
</dbReference>
<dbReference type="RefSeq" id="WP_204544185.1">
    <property type="nucleotide sequence ID" value="NZ_JAFBFI010000012.1"/>
</dbReference>
<dbReference type="EMBL" id="JAFBFI010000012">
    <property type="protein sequence ID" value="MBM7693456.1"/>
    <property type="molecule type" value="Genomic_DNA"/>
</dbReference>
<feature type="compositionally biased region" description="Basic and acidic residues" evidence="1">
    <location>
        <begin position="11"/>
        <end position="37"/>
    </location>
</feature>
<evidence type="ECO:0000313" key="2">
    <source>
        <dbReference type="EMBL" id="MBM7693456.1"/>
    </source>
</evidence>
<evidence type="ECO:0008006" key="4">
    <source>
        <dbReference type="Google" id="ProtNLM"/>
    </source>
</evidence>
<name>A0ABS2QJY4_9BACI</name>
<evidence type="ECO:0000256" key="1">
    <source>
        <dbReference type="SAM" id="MobiDB-lite"/>
    </source>
</evidence>
<feature type="region of interest" description="Disordered" evidence="1">
    <location>
        <begin position="1"/>
        <end position="37"/>
    </location>
</feature>
<comment type="caution">
    <text evidence="2">The sequence shown here is derived from an EMBL/GenBank/DDBJ whole genome shotgun (WGS) entry which is preliminary data.</text>
</comment>
<accession>A0ABS2QJY4</accession>
<organism evidence="2 3">
    <name type="scientific">Peribacillus deserti</name>
    <dbReference type="NCBI Taxonomy" id="673318"/>
    <lineage>
        <taxon>Bacteria</taxon>
        <taxon>Bacillati</taxon>
        <taxon>Bacillota</taxon>
        <taxon>Bacilli</taxon>
        <taxon>Bacillales</taxon>
        <taxon>Bacillaceae</taxon>
        <taxon>Peribacillus</taxon>
    </lineage>
</organism>
<reference evidence="2 3" key="1">
    <citation type="submission" date="2021-01" db="EMBL/GenBank/DDBJ databases">
        <title>Genomic Encyclopedia of Type Strains, Phase IV (KMG-IV): sequencing the most valuable type-strain genomes for metagenomic binning, comparative biology and taxonomic classification.</title>
        <authorList>
            <person name="Goeker M."/>
        </authorList>
    </citation>
    <scope>NUCLEOTIDE SEQUENCE [LARGE SCALE GENOMIC DNA]</scope>
    <source>
        <strain evidence="2 3">DSM 105482</strain>
    </source>
</reference>